<name>A0A091CCC9_9ENTE</name>
<evidence type="ECO:0000313" key="2">
    <source>
        <dbReference type="Proteomes" id="UP000029380"/>
    </source>
</evidence>
<accession>A0A091CCC9</accession>
<dbReference type="SUPFAM" id="SSF46955">
    <property type="entry name" value="Putative DNA-binding domain"/>
    <property type="match status" value="1"/>
</dbReference>
<organism evidence="1 2">
    <name type="scientific">Tetragenococcus muriaticus PMC-11-5</name>
    <dbReference type="NCBI Taxonomy" id="1302649"/>
    <lineage>
        <taxon>Bacteria</taxon>
        <taxon>Bacillati</taxon>
        <taxon>Bacillota</taxon>
        <taxon>Bacilli</taxon>
        <taxon>Lactobacillales</taxon>
        <taxon>Enterococcaceae</taxon>
        <taxon>Tetragenococcus</taxon>
    </lineage>
</organism>
<reference evidence="1 2" key="1">
    <citation type="submission" date="2014-08" db="EMBL/GenBank/DDBJ databases">
        <title>Genome sequence of Tetragenococcus muriaticus.</title>
        <authorList>
            <person name="Chuea-nongthon C."/>
            <person name="Rodtong S."/>
            <person name="Yongsawatdigul J."/>
            <person name="Steele J.L."/>
            <person name="Liu X.-y."/>
            <person name="Speers J."/>
            <person name="Glasner J.D."/>
            <person name="Neeno-Eckwall E.C."/>
        </authorList>
    </citation>
    <scope>NUCLEOTIDE SEQUENCE [LARGE SCALE GENOMIC DNA]</scope>
    <source>
        <strain evidence="1 2">PMC-11-5</strain>
    </source>
</reference>
<proteinExistence type="predicted"/>
<dbReference type="EMBL" id="JPVU01000228">
    <property type="protein sequence ID" value="KFN90113.1"/>
    <property type="molecule type" value="Genomic_DNA"/>
</dbReference>
<dbReference type="RefSeq" id="WP_038026588.1">
    <property type="nucleotide sequence ID" value="NZ_JPVU01000228.1"/>
</dbReference>
<dbReference type="PATRIC" id="fig|1302649.3.peg.2065"/>
<evidence type="ECO:0000313" key="1">
    <source>
        <dbReference type="EMBL" id="KFN90113.1"/>
    </source>
</evidence>
<gene>
    <name evidence="1" type="ORF">TMUPMC115_2068</name>
</gene>
<sequence length="88" mass="10100">MEVMLTEDQQASLQRFVYETTKQAVAEAQHNAGVDKQFMRKGECAEWLGISRNSLNKLEREGMPSIVIDGITFFNRDTVTEYLLSKQQ</sequence>
<comment type="caution">
    <text evidence="1">The sequence shown here is derived from an EMBL/GenBank/DDBJ whole genome shotgun (WGS) entry which is preliminary data.</text>
</comment>
<dbReference type="AlphaFoldDB" id="A0A091CCC9"/>
<protein>
    <recommendedName>
        <fullName evidence="3">Helix-turn-helix domain-containing protein</fullName>
    </recommendedName>
</protein>
<evidence type="ECO:0008006" key="3">
    <source>
        <dbReference type="Google" id="ProtNLM"/>
    </source>
</evidence>
<dbReference type="InterPro" id="IPR009061">
    <property type="entry name" value="DNA-bd_dom_put_sf"/>
</dbReference>
<dbReference type="OrthoDB" id="2194156at2"/>
<dbReference type="Proteomes" id="UP000029380">
    <property type="component" value="Unassembled WGS sequence"/>
</dbReference>